<dbReference type="GO" id="GO:0005829">
    <property type="term" value="C:cytosol"/>
    <property type="evidence" value="ECO:0007669"/>
    <property type="project" value="TreeGrafter"/>
</dbReference>
<dbReference type="InterPro" id="IPR011989">
    <property type="entry name" value="ARM-like"/>
</dbReference>
<keyword evidence="2" id="KW-1185">Reference proteome</keyword>
<gene>
    <name evidence="1" type="ORF">AKO1_003077</name>
</gene>
<comment type="caution">
    <text evidence="1">The sequence shown here is derived from an EMBL/GenBank/DDBJ whole genome shotgun (WGS) entry which is preliminary data.</text>
</comment>
<dbReference type="InterPro" id="IPR019538">
    <property type="entry name" value="PSMD5"/>
</dbReference>
<dbReference type="Gene3D" id="1.25.10.10">
    <property type="entry name" value="Leucine-rich Repeat Variant"/>
    <property type="match status" value="1"/>
</dbReference>
<name>A0AAW2Z7R0_9EUKA</name>
<organism evidence="1 2">
    <name type="scientific">Acrasis kona</name>
    <dbReference type="NCBI Taxonomy" id="1008807"/>
    <lineage>
        <taxon>Eukaryota</taxon>
        <taxon>Discoba</taxon>
        <taxon>Heterolobosea</taxon>
        <taxon>Tetramitia</taxon>
        <taxon>Eutetramitia</taxon>
        <taxon>Acrasidae</taxon>
        <taxon>Acrasis</taxon>
    </lineage>
</organism>
<protein>
    <submittedName>
        <fullName evidence="1">Psmd5</fullName>
    </submittedName>
</protein>
<dbReference type="EMBL" id="JAOPGA020001141">
    <property type="protein sequence ID" value="KAL0485495.1"/>
    <property type="molecule type" value="Genomic_DNA"/>
</dbReference>
<sequence length="541" mass="61239">MTQSGTLNDQIQLLQSADETKIIQSLKDLQTILAGFKFKEQQKRVLEQLPIGLLFNCFQTNNIKQLELICKVMHKLFFIDDQDFRNLNNDQMKIIDMISQDDQLASFLELGWQHPSPLVRDLVVDQLSKLPKAGRQDTLLNRQQYAKILALAISDPELSISRRAHNTCVLLSNNENVVSFLYQPNSPFSTTIRDLYQSSHDDTIKMRIMELVVDMSLQSTHSFQVIKESNILMNLIHLINDPRASENVLELLNGMELIQQLASNQQGLLFLNENGALSTCVKLLLEHSEDPILSGFTLNLIASIVQSSPHQDDYISNQPSSSKIYEKLFLKLKSNSDVNVKIALKVIGILCSCSCHAFGQLVNQDHQLTSNGEAYLSLIERSSDIEIMVTFIHSLGELLHSNVIPSDDLKLLVDLLNVEILKGYQSLVSNLFDLLKDPFPEMRMAAYHLMDGLCKRVWGIEMLVRQHALFVDFVVNNATEITKELKEVKYSVVETLWETLLKSNDKNVMSGVDKAKIKIYLQRGPLYVHAEAAVAIATESR</sequence>
<reference evidence="1 2" key="1">
    <citation type="submission" date="2024-03" db="EMBL/GenBank/DDBJ databases">
        <title>The Acrasis kona genome and developmental transcriptomes reveal deep origins of eukaryotic multicellular pathways.</title>
        <authorList>
            <person name="Sheikh S."/>
            <person name="Fu C.-J."/>
            <person name="Brown M.W."/>
            <person name="Baldauf S.L."/>
        </authorList>
    </citation>
    <scope>NUCLEOTIDE SEQUENCE [LARGE SCALE GENOMIC DNA]</scope>
    <source>
        <strain evidence="1 2">ATCC MYA-3509</strain>
    </source>
</reference>
<dbReference type="InterPro" id="IPR016024">
    <property type="entry name" value="ARM-type_fold"/>
</dbReference>
<proteinExistence type="predicted"/>
<evidence type="ECO:0000313" key="2">
    <source>
        <dbReference type="Proteomes" id="UP001431209"/>
    </source>
</evidence>
<dbReference type="AlphaFoldDB" id="A0AAW2Z7R0"/>
<dbReference type="Proteomes" id="UP001431209">
    <property type="component" value="Unassembled WGS sequence"/>
</dbReference>
<accession>A0AAW2Z7R0</accession>
<dbReference type="SUPFAM" id="SSF48371">
    <property type="entry name" value="ARM repeat"/>
    <property type="match status" value="1"/>
</dbReference>
<dbReference type="Pfam" id="PF10508">
    <property type="entry name" value="Proteasom_PSMB"/>
    <property type="match status" value="1"/>
</dbReference>
<dbReference type="GO" id="GO:0043248">
    <property type="term" value="P:proteasome assembly"/>
    <property type="evidence" value="ECO:0007669"/>
    <property type="project" value="InterPro"/>
</dbReference>
<evidence type="ECO:0000313" key="1">
    <source>
        <dbReference type="EMBL" id="KAL0485495.1"/>
    </source>
</evidence>
<dbReference type="PANTHER" id="PTHR13554">
    <property type="entry name" value="26S PROTEASOME NON-ATPASE REGULATORY SUBUNIT 5-RELATED"/>
    <property type="match status" value="1"/>
</dbReference>
<dbReference type="PANTHER" id="PTHR13554:SF10">
    <property type="entry name" value="26S PROTEASOME NON-ATPASE REGULATORY SUBUNIT 5"/>
    <property type="match status" value="1"/>
</dbReference>